<keyword evidence="4" id="KW-0238">DNA-binding</keyword>
<sequence length="667" mass="73989">MTQKNTPNPKTLGRTAGSINAPIAAFTMAIILCSYCFSSIRTARREAQEQSPTAPSSQRLSRPDRKDSSWVQQALEESRADGGKGRKSEGAFSTCNHELLTSAFATTPEQLLWGMSICFLAGPVQCTGRKCDYEGTISVIEHPLSLSPNTVWRERRSFAYYFQNAASSIGGGLDGDFWNTIVPQVCRREPAVWDAIISISALFESPEPCPELFSIRQGYSRSSSSFALNQNHQDALGWYSRSVSAIRQRIESGRLDVFVGLITCILFICIEALQGGVEEALQLYSQGVHLLLSFRAQIARGTVPATDTSWFEGTIVPIFIRLGSLALPLTGAPLSILLSHTEYKLAQQFDSLRSAREALVLLSAEVQLFQFTSVEHVREHGTSNIPQDLTTQQTMLSAKLKSWNTAFINLMELLRSKGLSPLQISISALLIAHHEVLYIILPTTLTTSQTITDAYIPNFQTIVDQSSIALNATARPDGTQPPYTFEISISGPLWFTCLRCREPRIRRTALSLLRRAPLVHGFYKTKSAITFSERVMVLEETYGVAINASRNSTPGPTASSASQSNYSDVPKLDLAKFLEDFEYPTGLDTMPTELGLTPTSELIPEEARMGPINVFRPRDGLPPGTKEKDLVKWNPSADQVFLRFSWNRRDLDSDSWQIVHEYIPLTL</sequence>
<keyword evidence="10" id="KW-1185">Reference proteome</keyword>
<keyword evidence="2" id="KW-0862">Zinc</keyword>
<reference evidence="9" key="2">
    <citation type="journal article" date="2023" name="IMA Fungus">
        <title>Comparative genomic study of the Penicillium genus elucidates a diverse pangenome and 15 lateral gene transfer events.</title>
        <authorList>
            <person name="Petersen C."/>
            <person name="Sorensen T."/>
            <person name="Nielsen M.R."/>
            <person name="Sondergaard T.E."/>
            <person name="Sorensen J.L."/>
            <person name="Fitzpatrick D.A."/>
            <person name="Frisvad J.C."/>
            <person name="Nielsen K.L."/>
        </authorList>
    </citation>
    <scope>NUCLEOTIDE SEQUENCE</scope>
    <source>
        <strain evidence="9">IBT 15544</strain>
    </source>
</reference>
<evidence type="ECO:0000256" key="2">
    <source>
        <dbReference type="ARBA" id="ARBA00022833"/>
    </source>
</evidence>
<evidence type="ECO:0000256" key="5">
    <source>
        <dbReference type="ARBA" id="ARBA00023163"/>
    </source>
</evidence>
<dbReference type="OrthoDB" id="3145928at2759"/>
<keyword evidence="8" id="KW-0472">Membrane</keyword>
<feature type="transmembrane region" description="Helical" evidence="8">
    <location>
        <begin position="257"/>
        <end position="277"/>
    </location>
</feature>
<gene>
    <name evidence="9" type="ORF">N7498_010054</name>
</gene>
<protein>
    <submittedName>
        <fullName evidence="9">C6 zinc finger domain protein</fullName>
    </submittedName>
</protein>
<keyword evidence="8" id="KW-1133">Transmembrane helix</keyword>
<evidence type="ECO:0000256" key="7">
    <source>
        <dbReference type="SAM" id="MobiDB-lite"/>
    </source>
</evidence>
<evidence type="ECO:0000256" key="3">
    <source>
        <dbReference type="ARBA" id="ARBA00023015"/>
    </source>
</evidence>
<feature type="region of interest" description="Disordered" evidence="7">
    <location>
        <begin position="46"/>
        <end position="89"/>
    </location>
</feature>
<evidence type="ECO:0000256" key="8">
    <source>
        <dbReference type="SAM" id="Phobius"/>
    </source>
</evidence>
<evidence type="ECO:0000313" key="9">
    <source>
        <dbReference type="EMBL" id="KAJ5191069.1"/>
    </source>
</evidence>
<dbReference type="GO" id="GO:0046872">
    <property type="term" value="F:metal ion binding"/>
    <property type="evidence" value="ECO:0007669"/>
    <property type="project" value="UniProtKB-KW"/>
</dbReference>
<evidence type="ECO:0000256" key="1">
    <source>
        <dbReference type="ARBA" id="ARBA00022723"/>
    </source>
</evidence>
<dbReference type="GeneID" id="83184411"/>
<dbReference type="InterPro" id="IPR052360">
    <property type="entry name" value="Transcr_Regulatory_Proteins"/>
</dbReference>
<accession>A0A9W9J5S9</accession>
<feature type="compositionally biased region" description="Polar residues" evidence="7">
    <location>
        <begin position="49"/>
        <end position="60"/>
    </location>
</feature>
<feature type="compositionally biased region" description="Basic and acidic residues" evidence="7">
    <location>
        <begin position="76"/>
        <end position="89"/>
    </location>
</feature>
<evidence type="ECO:0000256" key="4">
    <source>
        <dbReference type="ARBA" id="ARBA00023125"/>
    </source>
</evidence>
<evidence type="ECO:0000256" key="6">
    <source>
        <dbReference type="ARBA" id="ARBA00023242"/>
    </source>
</evidence>
<keyword evidence="5" id="KW-0804">Transcription</keyword>
<dbReference type="EMBL" id="JAPQKR010000016">
    <property type="protein sequence ID" value="KAJ5191069.1"/>
    <property type="molecule type" value="Genomic_DNA"/>
</dbReference>
<proteinExistence type="predicted"/>
<dbReference type="PANTHER" id="PTHR36206:SF14">
    <property type="entry name" value="ZN(2)-C6 FUNGAL-TYPE DOMAIN-CONTAINING PROTEIN-RELATED"/>
    <property type="match status" value="1"/>
</dbReference>
<dbReference type="PANTHER" id="PTHR36206">
    <property type="entry name" value="ASPERCRYPTIN BIOSYNTHESIS CLUSTER-SPECIFIC TRANSCRIPTION REGULATOR ATNN-RELATED"/>
    <property type="match status" value="1"/>
</dbReference>
<evidence type="ECO:0000313" key="10">
    <source>
        <dbReference type="Proteomes" id="UP001150904"/>
    </source>
</evidence>
<dbReference type="Proteomes" id="UP001150904">
    <property type="component" value="Unassembled WGS sequence"/>
</dbReference>
<reference evidence="9" key="1">
    <citation type="submission" date="2022-12" db="EMBL/GenBank/DDBJ databases">
        <authorList>
            <person name="Petersen C."/>
        </authorList>
    </citation>
    <scope>NUCLEOTIDE SEQUENCE</scope>
    <source>
        <strain evidence="9">IBT 15544</strain>
    </source>
</reference>
<dbReference type="AlphaFoldDB" id="A0A9W9J5S9"/>
<comment type="caution">
    <text evidence="9">The sequence shown here is derived from an EMBL/GenBank/DDBJ whole genome shotgun (WGS) entry which is preliminary data.</text>
</comment>
<keyword evidence="1" id="KW-0479">Metal-binding</keyword>
<organism evidence="9 10">
    <name type="scientific">Penicillium cinerascens</name>
    <dbReference type="NCBI Taxonomy" id="70096"/>
    <lineage>
        <taxon>Eukaryota</taxon>
        <taxon>Fungi</taxon>
        <taxon>Dikarya</taxon>
        <taxon>Ascomycota</taxon>
        <taxon>Pezizomycotina</taxon>
        <taxon>Eurotiomycetes</taxon>
        <taxon>Eurotiomycetidae</taxon>
        <taxon>Eurotiales</taxon>
        <taxon>Aspergillaceae</taxon>
        <taxon>Penicillium</taxon>
    </lineage>
</organism>
<keyword evidence="8" id="KW-0812">Transmembrane</keyword>
<dbReference type="RefSeq" id="XP_058304009.1">
    <property type="nucleotide sequence ID" value="XM_058457110.1"/>
</dbReference>
<keyword evidence="6" id="KW-0539">Nucleus</keyword>
<keyword evidence="3" id="KW-0805">Transcription regulation</keyword>
<dbReference type="GO" id="GO:0003677">
    <property type="term" value="F:DNA binding"/>
    <property type="evidence" value="ECO:0007669"/>
    <property type="project" value="UniProtKB-KW"/>
</dbReference>
<name>A0A9W9J5S9_9EURO</name>
<feature type="transmembrane region" description="Helical" evidence="8">
    <location>
        <begin position="19"/>
        <end position="37"/>
    </location>
</feature>